<dbReference type="GO" id="GO:0006897">
    <property type="term" value="P:endocytosis"/>
    <property type="evidence" value="ECO:0000318"/>
    <property type="project" value="GO_Central"/>
</dbReference>
<dbReference type="GO" id="GO:0005902">
    <property type="term" value="C:microvillus"/>
    <property type="evidence" value="ECO:0000318"/>
    <property type="project" value="GO_Central"/>
</dbReference>
<evidence type="ECO:0000256" key="7">
    <source>
        <dbReference type="ARBA" id="ARBA00023203"/>
    </source>
</evidence>
<dbReference type="OrthoDB" id="6108017at2759"/>
<dbReference type="GO" id="GO:0005886">
    <property type="term" value="C:plasma membrane"/>
    <property type="evidence" value="ECO:0000318"/>
    <property type="project" value="GO_Central"/>
</dbReference>
<dbReference type="EMBL" id="DS985241">
    <property type="protein sequence ID" value="EDV29859.1"/>
    <property type="molecule type" value="Genomic_DNA"/>
</dbReference>
<keyword evidence="4 8" id="KW-0067">ATP-binding</keyword>
<keyword evidence="3 8" id="KW-0547">Nucleotide-binding</keyword>
<dbReference type="FunCoup" id="B3RJX2">
    <property type="interactions" value="776"/>
</dbReference>
<dbReference type="InterPro" id="IPR001609">
    <property type="entry name" value="Myosin_head_motor_dom-like"/>
</dbReference>
<dbReference type="HOGENOM" id="CLU_000192_7_7_1"/>
<dbReference type="InParanoid" id="B3RJX2"/>
<keyword evidence="2" id="KW-0677">Repeat</keyword>
<dbReference type="GO" id="GO:0016459">
    <property type="term" value="C:myosin complex"/>
    <property type="evidence" value="ECO:0007669"/>
    <property type="project" value="UniProtKB-KW"/>
</dbReference>
<feature type="region of interest" description="Actin-binding" evidence="8">
    <location>
        <begin position="575"/>
        <end position="597"/>
    </location>
</feature>
<dbReference type="GO" id="GO:0015629">
    <property type="term" value="C:actin cytoskeleton"/>
    <property type="evidence" value="ECO:0000318"/>
    <property type="project" value="GO_Central"/>
</dbReference>
<dbReference type="FunFam" id="3.40.850.10:FF:000101">
    <property type="entry name" value="Slow myosin heavy chain 2"/>
    <property type="match status" value="1"/>
</dbReference>
<evidence type="ECO:0000256" key="8">
    <source>
        <dbReference type="PROSITE-ProRule" id="PRU00782"/>
    </source>
</evidence>
<evidence type="ECO:0000256" key="4">
    <source>
        <dbReference type="ARBA" id="ARBA00022840"/>
    </source>
</evidence>
<feature type="binding site" evidence="8">
    <location>
        <begin position="109"/>
        <end position="116"/>
    </location>
    <ligand>
        <name>ATP</name>
        <dbReference type="ChEBI" id="CHEBI:30616"/>
    </ligand>
</feature>
<keyword evidence="7 8" id="KW-0009">Actin-binding</keyword>
<dbReference type="Proteomes" id="UP000009022">
    <property type="component" value="Unassembled WGS sequence"/>
</dbReference>
<dbReference type="PANTHER" id="PTHR13140:SF679">
    <property type="entry name" value="UNCONVENTIONAL MYOSIN IC"/>
    <property type="match status" value="1"/>
</dbReference>
<dbReference type="CDD" id="cd01378">
    <property type="entry name" value="MYSc_Myo1"/>
    <property type="match status" value="1"/>
</dbReference>
<evidence type="ECO:0000256" key="2">
    <source>
        <dbReference type="ARBA" id="ARBA00022737"/>
    </source>
</evidence>
<dbReference type="AlphaFoldDB" id="B3RJX2"/>
<dbReference type="Gene3D" id="3.40.850.10">
    <property type="entry name" value="Kinesin motor domain"/>
    <property type="match status" value="1"/>
</dbReference>
<evidence type="ECO:0000313" key="10">
    <source>
        <dbReference type="EMBL" id="EDV29859.1"/>
    </source>
</evidence>
<dbReference type="Gene3D" id="1.20.120.720">
    <property type="entry name" value="Myosin VI head, motor domain, U50 subdomain"/>
    <property type="match status" value="1"/>
</dbReference>
<dbReference type="GO" id="GO:0005524">
    <property type="term" value="F:ATP binding"/>
    <property type="evidence" value="ECO:0007669"/>
    <property type="project" value="UniProtKB-UniRule"/>
</dbReference>
<organism evidence="10 11">
    <name type="scientific">Trichoplax adhaerens</name>
    <name type="common">Trichoplax reptans</name>
    <dbReference type="NCBI Taxonomy" id="10228"/>
    <lineage>
        <taxon>Eukaryota</taxon>
        <taxon>Metazoa</taxon>
        <taxon>Placozoa</taxon>
        <taxon>Uniplacotomia</taxon>
        <taxon>Trichoplacea</taxon>
        <taxon>Trichoplacidae</taxon>
        <taxon>Trichoplax</taxon>
    </lineage>
</organism>
<dbReference type="PhylomeDB" id="B3RJX2"/>
<dbReference type="PROSITE" id="PS51456">
    <property type="entry name" value="MYOSIN_MOTOR"/>
    <property type="match status" value="1"/>
</dbReference>
<evidence type="ECO:0000256" key="6">
    <source>
        <dbReference type="ARBA" id="ARBA00023175"/>
    </source>
</evidence>
<dbReference type="InterPro" id="IPR027417">
    <property type="entry name" value="P-loop_NTPase"/>
</dbReference>
<accession>B3RJX2</accession>
<dbReference type="FunFam" id="1.10.10.820:FF:000001">
    <property type="entry name" value="Myosin heavy chain"/>
    <property type="match status" value="1"/>
</dbReference>
<dbReference type="SUPFAM" id="SSF52540">
    <property type="entry name" value="P-loop containing nucleoside triphosphate hydrolases"/>
    <property type="match status" value="1"/>
</dbReference>
<dbReference type="GO" id="GO:0005737">
    <property type="term" value="C:cytoplasm"/>
    <property type="evidence" value="ECO:0000318"/>
    <property type="project" value="GO_Central"/>
</dbReference>
<dbReference type="GO" id="GO:0007015">
    <property type="term" value="P:actin filament organization"/>
    <property type="evidence" value="ECO:0000318"/>
    <property type="project" value="GO_Central"/>
</dbReference>
<dbReference type="SMART" id="SM00242">
    <property type="entry name" value="MYSc"/>
    <property type="match status" value="1"/>
</dbReference>
<protein>
    <recommendedName>
        <fullName evidence="9">Myosin motor domain-containing protein</fullName>
    </recommendedName>
</protein>
<feature type="domain" description="Myosin motor" evidence="9">
    <location>
        <begin position="16"/>
        <end position="697"/>
    </location>
</feature>
<dbReference type="GO" id="GO:0000146">
    <property type="term" value="F:microfilament motor activity"/>
    <property type="evidence" value="ECO:0000318"/>
    <property type="project" value="GO_Central"/>
</dbReference>
<dbReference type="PROSITE" id="PS50096">
    <property type="entry name" value="IQ"/>
    <property type="match status" value="1"/>
</dbReference>
<dbReference type="Gene3D" id="1.20.58.530">
    <property type="match status" value="1"/>
</dbReference>
<dbReference type="FunFam" id="1.20.58.530:FF:000004">
    <property type="entry name" value="Unconventional myosin ID"/>
    <property type="match status" value="1"/>
</dbReference>
<dbReference type="PRINTS" id="PR00193">
    <property type="entry name" value="MYOSINHEAVY"/>
</dbReference>
<name>B3RJX2_TRIAD</name>
<dbReference type="OMA" id="KYQTFCT"/>
<evidence type="ECO:0000259" key="9">
    <source>
        <dbReference type="PROSITE" id="PS51456"/>
    </source>
</evidence>
<dbReference type="InterPro" id="IPR036072">
    <property type="entry name" value="MYSc_Myo1"/>
</dbReference>
<dbReference type="GO" id="GO:0051015">
    <property type="term" value="F:actin filament binding"/>
    <property type="evidence" value="ECO:0000318"/>
    <property type="project" value="GO_Central"/>
</dbReference>
<dbReference type="GO" id="GO:0030048">
    <property type="term" value="P:actin filament-based movement"/>
    <property type="evidence" value="ECO:0000318"/>
    <property type="project" value="GO_Central"/>
</dbReference>
<keyword evidence="11" id="KW-1185">Reference proteome</keyword>
<dbReference type="KEGG" id="tad:TRIADDRAFT_49825"/>
<dbReference type="PANTHER" id="PTHR13140">
    <property type="entry name" value="MYOSIN"/>
    <property type="match status" value="1"/>
</dbReference>
<sequence length="950" mass="110065">MDTSFESNVASRSQVGVQDFILLEDYRSEPAFLENLRKRYNESLIYTYIGSVLVSVNPYKDVGIFTTQHMKNYYRANLYEQPPHIYAIIDNAYRFMLNEGQDQCILISGESGAGKTEASKKILEYIAEVSAHTRGKDIRDMLLNSNPILEAFGNARTTRNDNSSRFGKYMDVEFDHMGAPVGGKILNYLLEKSRVVHQLSGERNFHIFYQILSGTSDEKLKSLRLQRNPQNYYYTKQGDADVIKGKSDSSDYSELMKAFQILKFSDKDVESVISVVAAIIHLGEINFKRDDEEEDKIIITKQDSLVNVADLIQCTEIKLTQALTHRTVDVRNDKTLTPLTIDQAYYARDALAKAIYSRLFTWLVENVNASIVRKDTDSKSVLGLLDIYGFEVFEVNSFEQFCINYCNEKLHQLFINLILKSEQEEYENEGIEWETVDFFNNKEICSLLDERHHGIYAVLDEQCLRPGNVTDSDFLDALKDKHGDHKYFISQKISKANSKLLKTLKQQNFRIKHYAGDVDYDVKGFVDKNNDLLYRNLKETIMESPNPVLRNAYKESEINSLKRPATAGTHFKTSVEELLSILCSKLPSYIRCIKPNNDKRPNKFNTQVVSHQVKYLALLENLRVRRAGFAYRRQFEFFLTRYKCLCPQTWPVWKGEDKDGVEVLCKHLYPTEEYKLGKTKVFLRNPKMLFDAEDKFQVKKNYIATVIQSKYRMYTKRKEYLRIIAAVNIIANNWRRVAAIRLRERRKRAVQAIKKFIKGFITRNGPLSDDNKQFIQYARISFLETAARNLPKTVLDKSWIKAPTALVEASELLRDMHMQYMVRKYVKNITPQRKDQLNLKLKASEFFKGKKLNYPESVSCPFVPSRLIYASFVTKYDRHGYKPRGRIFVYKLYITVTNKVDGLVLLTLPVIDKKDKGDLILSSEHVIEFVMMLARAAQKFDVLTISDSAS</sequence>
<dbReference type="eggNOG" id="KOG0164">
    <property type="taxonomic scope" value="Eukaryota"/>
</dbReference>
<evidence type="ECO:0000256" key="3">
    <source>
        <dbReference type="ARBA" id="ARBA00022741"/>
    </source>
</evidence>
<evidence type="ECO:0000256" key="1">
    <source>
        <dbReference type="ARBA" id="ARBA00008314"/>
    </source>
</evidence>
<proteinExistence type="inferred from homology"/>
<dbReference type="RefSeq" id="XP_002109061.1">
    <property type="nucleotide sequence ID" value="XM_002109025.1"/>
</dbReference>
<gene>
    <name evidence="10" type="ORF">TRIADDRAFT_49825</name>
</gene>
<reference evidence="10 11" key="1">
    <citation type="journal article" date="2008" name="Nature">
        <title>The Trichoplax genome and the nature of placozoans.</title>
        <authorList>
            <person name="Srivastava M."/>
            <person name="Begovic E."/>
            <person name="Chapman J."/>
            <person name="Putnam N.H."/>
            <person name="Hellsten U."/>
            <person name="Kawashima T."/>
            <person name="Kuo A."/>
            <person name="Mitros T."/>
            <person name="Salamov A."/>
            <person name="Carpenter M.L."/>
            <person name="Signorovitch A.Y."/>
            <person name="Moreno M.A."/>
            <person name="Kamm K."/>
            <person name="Grimwood J."/>
            <person name="Schmutz J."/>
            <person name="Shapiro H."/>
            <person name="Grigoriev I.V."/>
            <person name="Buss L.W."/>
            <person name="Schierwater B."/>
            <person name="Dellaporta S.L."/>
            <person name="Rokhsar D.S."/>
        </authorList>
    </citation>
    <scope>NUCLEOTIDE SEQUENCE [LARGE SCALE GENOMIC DNA]</scope>
    <source>
        <strain evidence="10 11">Grell-BS-1999</strain>
    </source>
</reference>
<dbReference type="InterPro" id="IPR036961">
    <property type="entry name" value="Kinesin_motor_dom_sf"/>
</dbReference>
<dbReference type="STRING" id="10228.B3RJX2"/>
<dbReference type="GeneID" id="6750275"/>
<evidence type="ECO:0000313" key="11">
    <source>
        <dbReference type="Proteomes" id="UP000009022"/>
    </source>
</evidence>
<dbReference type="Gene3D" id="1.20.5.4820">
    <property type="match status" value="1"/>
</dbReference>
<evidence type="ECO:0000256" key="5">
    <source>
        <dbReference type="ARBA" id="ARBA00023123"/>
    </source>
</evidence>
<dbReference type="Gene3D" id="1.10.10.820">
    <property type="match status" value="1"/>
</dbReference>
<comment type="similarity">
    <text evidence="1 8">Belongs to the TRAFAC class myosin-kinesin ATPase superfamily. Myosin family.</text>
</comment>
<keyword evidence="6 8" id="KW-0505">Motor protein</keyword>
<dbReference type="Pfam" id="PF00063">
    <property type="entry name" value="Myosin_head"/>
    <property type="match status" value="1"/>
</dbReference>
<keyword evidence="5 8" id="KW-0518">Myosin</keyword>
<dbReference type="CTD" id="6750275"/>